<evidence type="ECO:0000256" key="1">
    <source>
        <dbReference type="SAM" id="MobiDB-lite"/>
    </source>
</evidence>
<keyword evidence="3" id="KW-1185">Reference proteome</keyword>
<protein>
    <submittedName>
        <fullName evidence="2">Uncharacterized protein</fullName>
    </submittedName>
</protein>
<reference evidence="2" key="1">
    <citation type="journal article" date="2023" name="Nat. Microbiol.">
        <title>Babesia duncani multi-omics identifies virulence factors and drug targets.</title>
        <authorList>
            <person name="Singh P."/>
            <person name="Lonardi S."/>
            <person name="Liang Q."/>
            <person name="Vydyam P."/>
            <person name="Khabirova E."/>
            <person name="Fang T."/>
            <person name="Gihaz S."/>
            <person name="Thekkiniath J."/>
            <person name="Munshi M."/>
            <person name="Abel S."/>
            <person name="Ciampossin L."/>
            <person name="Batugedara G."/>
            <person name="Gupta M."/>
            <person name="Lu X.M."/>
            <person name="Lenz T."/>
            <person name="Chakravarty S."/>
            <person name="Cornillot E."/>
            <person name="Hu Y."/>
            <person name="Ma W."/>
            <person name="Gonzalez L.M."/>
            <person name="Sanchez S."/>
            <person name="Estrada K."/>
            <person name="Sanchez-Flores A."/>
            <person name="Montero E."/>
            <person name="Harb O.S."/>
            <person name="Le Roch K.G."/>
            <person name="Mamoun C.B."/>
        </authorList>
    </citation>
    <scope>NUCLEOTIDE SEQUENCE</scope>
    <source>
        <strain evidence="2">WA1</strain>
    </source>
</reference>
<feature type="region of interest" description="Disordered" evidence="1">
    <location>
        <begin position="1"/>
        <end position="20"/>
    </location>
</feature>
<proteinExistence type="predicted"/>
<dbReference type="GeneID" id="94337438"/>
<evidence type="ECO:0000313" key="3">
    <source>
        <dbReference type="Proteomes" id="UP001214638"/>
    </source>
</evidence>
<dbReference type="EMBL" id="JALLKP010000004">
    <property type="protein sequence ID" value="KAK2195465.1"/>
    <property type="molecule type" value="Genomic_DNA"/>
</dbReference>
<name>A0AAD9PIS2_9APIC</name>
<feature type="compositionally biased region" description="Basic and acidic residues" evidence="1">
    <location>
        <begin position="1"/>
        <end position="10"/>
    </location>
</feature>
<organism evidence="2 3">
    <name type="scientific">Babesia duncani</name>
    <dbReference type="NCBI Taxonomy" id="323732"/>
    <lineage>
        <taxon>Eukaryota</taxon>
        <taxon>Sar</taxon>
        <taxon>Alveolata</taxon>
        <taxon>Apicomplexa</taxon>
        <taxon>Aconoidasida</taxon>
        <taxon>Piroplasmida</taxon>
        <taxon>Babesiidae</taxon>
        <taxon>Babesia</taxon>
    </lineage>
</organism>
<dbReference type="KEGG" id="bdw:94337438"/>
<dbReference type="RefSeq" id="XP_067802308.1">
    <property type="nucleotide sequence ID" value="XM_067948157.1"/>
</dbReference>
<evidence type="ECO:0000313" key="2">
    <source>
        <dbReference type="EMBL" id="KAK2195465.1"/>
    </source>
</evidence>
<dbReference type="AlphaFoldDB" id="A0AAD9PIS2"/>
<gene>
    <name evidence="2" type="ORF">BdWA1_003141</name>
</gene>
<sequence>MDESDFDKSQSTDSSNRTVSHFVEKEQMERLVTLHRYYLNKGALKPHFTEHVVDALKQLAEILLWSDVNGAESIFE</sequence>
<dbReference type="Proteomes" id="UP001214638">
    <property type="component" value="Unassembled WGS sequence"/>
</dbReference>
<accession>A0AAD9PIS2</accession>
<comment type="caution">
    <text evidence="2">The sequence shown here is derived from an EMBL/GenBank/DDBJ whole genome shotgun (WGS) entry which is preliminary data.</text>
</comment>